<dbReference type="CDD" id="cd00637">
    <property type="entry name" value="7tm_classA_rhodopsin-like"/>
    <property type="match status" value="1"/>
</dbReference>
<feature type="transmembrane region" description="Helical" evidence="9">
    <location>
        <begin position="176"/>
        <end position="201"/>
    </location>
</feature>
<gene>
    <name evidence="11" type="ORF">BJG266_LOCUS26459</name>
    <name evidence="12" type="ORF">QVE165_LOCUS40116</name>
</gene>
<evidence type="ECO:0000256" key="6">
    <source>
        <dbReference type="ARBA" id="ARBA00023136"/>
    </source>
</evidence>
<dbReference type="InterPro" id="IPR000276">
    <property type="entry name" value="GPCR_Rhodpsn"/>
</dbReference>
<dbReference type="PANTHER" id="PTHR24249:SF372">
    <property type="entry name" value="G-PROTEIN COUPLED RECEPTORS FAMILY 1 PROFILE DOMAIN-CONTAINING PROTEIN"/>
    <property type="match status" value="1"/>
</dbReference>
<keyword evidence="5" id="KW-0297">G-protein coupled receptor</keyword>
<dbReference type="InterPro" id="IPR017452">
    <property type="entry name" value="GPCR_Rhodpsn_7TM"/>
</dbReference>
<dbReference type="PROSITE" id="PS50262">
    <property type="entry name" value="G_PROTEIN_RECEP_F1_2"/>
    <property type="match status" value="1"/>
</dbReference>
<dbReference type="Gene3D" id="1.20.1070.10">
    <property type="entry name" value="Rhodopsin 7-helix transmembrane proteins"/>
    <property type="match status" value="1"/>
</dbReference>
<keyword evidence="6 9" id="KW-0472">Membrane</keyword>
<reference evidence="12" key="1">
    <citation type="submission" date="2021-02" db="EMBL/GenBank/DDBJ databases">
        <authorList>
            <person name="Nowell W R."/>
        </authorList>
    </citation>
    <scope>NUCLEOTIDE SEQUENCE</scope>
</reference>
<evidence type="ECO:0000313" key="11">
    <source>
        <dbReference type="EMBL" id="CAF1193234.1"/>
    </source>
</evidence>
<evidence type="ECO:0000256" key="9">
    <source>
        <dbReference type="SAM" id="Phobius"/>
    </source>
</evidence>
<dbReference type="Pfam" id="PF00001">
    <property type="entry name" value="7tm_1"/>
    <property type="match status" value="1"/>
</dbReference>
<evidence type="ECO:0000313" key="13">
    <source>
        <dbReference type="Proteomes" id="UP000663832"/>
    </source>
</evidence>
<comment type="subcellular location">
    <subcellularLocation>
        <location evidence="1">Cell membrane</location>
        <topology evidence="1">Multi-pass membrane protein</topology>
    </subcellularLocation>
</comment>
<evidence type="ECO:0000256" key="2">
    <source>
        <dbReference type="ARBA" id="ARBA00022475"/>
    </source>
</evidence>
<dbReference type="InterPro" id="IPR050569">
    <property type="entry name" value="TAAR"/>
</dbReference>
<feature type="transmembrane region" description="Helical" evidence="9">
    <location>
        <begin position="94"/>
        <end position="117"/>
    </location>
</feature>
<keyword evidence="2" id="KW-1003">Cell membrane</keyword>
<feature type="transmembrane region" description="Helical" evidence="9">
    <location>
        <begin position="56"/>
        <end position="74"/>
    </location>
</feature>
<dbReference type="Proteomes" id="UP000663832">
    <property type="component" value="Unassembled WGS sequence"/>
</dbReference>
<evidence type="ECO:0000313" key="12">
    <source>
        <dbReference type="EMBL" id="CAF1448347.1"/>
    </source>
</evidence>
<evidence type="ECO:0000256" key="5">
    <source>
        <dbReference type="ARBA" id="ARBA00023040"/>
    </source>
</evidence>
<accession>A0A815PFB8</accession>
<comment type="caution">
    <text evidence="12">The sequence shown here is derived from an EMBL/GenBank/DDBJ whole genome shotgun (WGS) entry which is preliminary data.</text>
</comment>
<feature type="transmembrane region" description="Helical" evidence="9">
    <location>
        <begin position="260"/>
        <end position="281"/>
    </location>
</feature>
<keyword evidence="3 9" id="KW-0812">Transmembrane</keyword>
<dbReference type="PANTHER" id="PTHR24249">
    <property type="entry name" value="HISTAMINE RECEPTOR-RELATED G-PROTEIN COUPLED RECEPTOR"/>
    <property type="match status" value="1"/>
</dbReference>
<keyword evidence="8" id="KW-0807">Transducer</keyword>
<evidence type="ECO:0000256" key="4">
    <source>
        <dbReference type="ARBA" id="ARBA00022989"/>
    </source>
</evidence>
<feature type="transmembrane region" description="Helical" evidence="9">
    <location>
        <begin position="231"/>
        <end position="254"/>
    </location>
</feature>
<protein>
    <recommendedName>
        <fullName evidence="10">G-protein coupled receptors family 1 profile domain-containing protein</fullName>
    </recommendedName>
</protein>
<dbReference type="OrthoDB" id="10077737at2759"/>
<evidence type="ECO:0000256" key="1">
    <source>
        <dbReference type="ARBA" id="ARBA00004651"/>
    </source>
</evidence>
<evidence type="ECO:0000259" key="10">
    <source>
        <dbReference type="PROSITE" id="PS50262"/>
    </source>
</evidence>
<keyword evidence="7" id="KW-0675">Receptor</keyword>
<evidence type="ECO:0000256" key="3">
    <source>
        <dbReference type="ARBA" id="ARBA00022692"/>
    </source>
</evidence>
<feature type="domain" description="G-protein coupled receptors family 1 profile" evidence="10">
    <location>
        <begin position="35"/>
        <end position="289"/>
    </location>
</feature>
<dbReference type="Proteomes" id="UP000663877">
    <property type="component" value="Unassembled WGS sequence"/>
</dbReference>
<dbReference type="AlphaFoldDB" id="A0A815PFB8"/>
<feature type="transmembrane region" description="Helical" evidence="9">
    <location>
        <begin position="17"/>
        <end position="44"/>
    </location>
</feature>
<proteinExistence type="predicted"/>
<keyword evidence="4 9" id="KW-1133">Transmembrane helix</keyword>
<dbReference type="SUPFAM" id="SSF81321">
    <property type="entry name" value="Family A G protein-coupled receptor-like"/>
    <property type="match status" value="1"/>
</dbReference>
<dbReference type="EMBL" id="CAJNOI010000221">
    <property type="protein sequence ID" value="CAF1193234.1"/>
    <property type="molecule type" value="Genomic_DNA"/>
</dbReference>
<dbReference type="GO" id="GO:0004930">
    <property type="term" value="F:G protein-coupled receptor activity"/>
    <property type="evidence" value="ECO:0007669"/>
    <property type="project" value="UniProtKB-KW"/>
</dbReference>
<feature type="transmembrane region" description="Helical" evidence="9">
    <location>
        <begin position="137"/>
        <end position="156"/>
    </location>
</feature>
<sequence>MFAIFLHNKTIINTESLFIIFDILSIVFTLLIVGIAILYLFIIISNKTCHTVPMMFIANSCLAHLIFGLDRLWIAGFRLQNDIKKIQYQDYLCILRIYIAYSSCAMLNYSYLVQAIYRYLCVVYPTRLLWQSRQIQFLFIFMSWIFSIAYPLIFIFNGEIVYDAANHMCQLPLGYSFSLVYMLHCSYIIPVLFIMMTYFKLIRYIHVMSKRITPANIIIRAKRQLRMVRNIVILITILFITGFPYGLFVVMSFFTNIPKYHCRFSCVFFDVLSVSVMIALFKFTDPLKMSITDIIRRKSKVVLVRMV</sequence>
<evidence type="ECO:0000256" key="8">
    <source>
        <dbReference type="ARBA" id="ARBA00023224"/>
    </source>
</evidence>
<dbReference type="GO" id="GO:0005886">
    <property type="term" value="C:plasma membrane"/>
    <property type="evidence" value="ECO:0007669"/>
    <property type="project" value="UniProtKB-SubCell"/>
</dbReference>
<evidence type="ECO:0000256" key="7">
    <source>
        <dbReference type="ARBA" id="ARBA00023170"/>
    </source>
</evidence>
<name>A0A815PFB8_9BILA</name>
<organism evidence="12 13">
    <name type="scientific">Adineta steineri</name>
    <dbReference type="NCBI Taxonomy" id="433720"/>
    <lineage>
        <taxon>Eukaryota</taxon>
        <taxon>Metazoa</taxon>
        <taxon>Spiralia</taxon>
        <taxon>Gnathifera</taxon>
        <taxon>Rotifera</taxon>
        <taxon>Eurotatoria</taxon>
        <taxon>Bdelloidea</taxon>
        <taxon>Adinetida</taxon>
        <taxon>Adinetidae</taxon>
        <taxon>Adineta</taxon>
    </lineage>
</organism>
<dbReference type="EMBL" id="CAJNOM010000456">
    <property type="protein sequence ID" value="CAF1448347.1"/>
    <property type="molecule type" value="Genomic_DNA"/>
</dbReference>
<keyword evidence="13" id="KW-1185">Reference proteome</keyword>